<sequence length="227" mass="24068">MLGAAAPVPLAKPVLTSDSAVARTCLVDAATASKDARVIDLRPRDQYAAFHIPGADNQPMTALMNQGSKKAVVYDGGKLPQDAQLLCERLARYGLTQFQVIDGGLASWSQLHAPARAAEVSRLSDADVSSALLANEGQVLALSAEFNPVLKSIQSQARKPGKRLIVLASSPALLPQIQKQLSRKPGGRTALYWIGDAGRLQSLISTHIAQDQKRLEGPGHSNTCSSL</sequence>
<proteinExistence type="predicted"/>
<evidence type="ECO:0000313" key="2">
    <source>
        <dbReference type="EMBL" id="SOD51626.1"/>
    </source>
</evidence>
<protein>
    <submittedName>
        <fullName evidence="2">Rhodanese-like domain-containing protein</fullName>
    </submittedName>
</protein>
<accession>A0A286CYZ7</accession>
<dbReference type="Proteomes" id="UP000219374">
    <property type="component" value="Unassembled WGS sequence"/>
</dbReference>
<dbReference type="Gene3D" id="3.40.250.10">
    <property type="entry name" value="Rhodanese-like domain"/>
    <property type="match status" value="1"/>
</dbReference>
<dbReference type="EMBL" id="OCND01000001">
    <property type="protein sequence ID" value="SOD51626.1"/>
    <property type="molecule type" value="Genomic_DNA"/>
</dbReference>
<dbReference type="SUPFAM" id="SSF52821">
    <property type="entry name" value="Rhodanese/Cell cycle control phosphatase"/>
    <property type="match status" value="1"/>
</dbReference>
<dbReference type="CDD" id="cd00158">
    <property type="entry name" value="RHOD"/>
    <property type="match status" value="1"/>
</dbReference>
<dbReference type="AlphaFoldDB" id="A0A286CYZ7"/>
<dbReference type="InterPro" id="IPR036873">
    <property type="entry name" value="Rhodanese-like_dom_sf"/>
</dbReference>
<evidence type="ECO:0000313" key="3">
    <source>
        <dbReference type="Proteomes" id="UP000219374"/>
    </source>
</evidence>
<keyword evidence="3" id="KW-1185">Reference proteome</keyword>
<evidence type="ECO:0000259" key="1">
    <source>
        <dbReference type="PROSITE" id="PS50206"/>
    </source>
</evidence>
<feature type="domain" description="Rhodanese" evidence="1">
    <location>
        <begin position="32"/>
        <end position="117"/>
    </location>
</feature>
<dbReference type="PROSITE" id="PS50206">
    <property type="entry name" value="RHODANESE_3"/>
    <property type="match status" value="1"/>
</dbReference>
<organism evidence="2 3">
    <name type="scientific">Pseudoxanthomonas wuyuanensis</name>
    <dbReference type="NCBI Taxonomy" id="1073196"/>
    <lineage>
        <taxon>Bacteria</taxon>
        <taxon>Pseudomonadati</taxon>
        <taxon>Pseudomonadota</taxon>
        <taxon>Gammaproteobacteria</taxon>
        <taxon>Lysobacterales</taxon>
        <taxon>Lysobacteraceae</taxon>
        <taxon>Pseudoxanthomonas</taxon>
    </lineage>
</organism>
<reference evidence="2 3" key="1">
    <citation type="submission" date="2017-09" db="EMBL/GenBank/DDBJ databases">
        <authorList>
            <person name="Ehlers B."/>
            <person name="Leendertz F.H."/>
        </authorList>
    </citation>
    <scope>NUCLEOTIDE SEQUENCE [LARGE SCALE GENOMIC DNA]</scope>
    <source>
        <strain evidence="2 3">CGMCC 1.10978</strain>
    </source>
</reference>
<name>A0A286CYZ7_9GAMM</name>
<dbReference type="Pfam" id="PF00581">
    <property type="entry name" value="Rhodanese"/>
    <property type="match status" value="1"/>
</dbReference>
<dbReference type="SMART" id="SM00450">
    <property type="entry name" value="RHOD"/>
    <property type="match status" value="1"/>
</dbReference>
<dbReference type="InterPro" id="IPR001763">
    <property type="entry name" value="Rhodanese-like_dom"/>
</dbReference>
<gene>
    <name evidence="2" type="ORF">SAMN06296416_101752</name>
</gene>